<evidence type="ECO:0000313" key="2">
    <source>
        <dbReference type="EMBL" id="GAT15133.1"/>
    </source>
</evidence>
<dbReference type="Proteomes" id="UP000069654">
    <property type="component" value="Unassembled WGS sequence"/>
</dbReference>
<dbReference type="STRING" id="1797.RMCT_2103"/>
<evidence type="ECO:0000313" key="3">
    <source>
        <dbReference type="Proteomes" id="UP000069654"/>
    </source>
</evidence>
<dbReference type="EMBL" id="BCTB01000012">
    <property type="protein sequence ID" value="GAT15133.1"/>
    <property type="molecule type" value="Genomic_DNA"/>
</dbReference>
<feature type="region of interest" description="Disordered" evidence="1">
    <location>
        <begin position="66"/>
        <end position="85"/>
    </location>
</feature>
<evidence type="ECO:0000256" key="1">
    <source>
        <dbReference type="SAM" id="MobiDB-lite"/>
    </source>
</evidence>
<protein>
    <submittedName>
        <fullName evidence="2">Uncharacterized protein</fullName>
    </submittedName>
</protein>
<dbReference type="AlphaFoldDB" id="A0A100XEX9"/>
<proteinExistence type="predicted"/>
<name>A0A100XEX9_MYCTH</name>
<reference evidence="2 3" key="1">
    <citation type="journal article" date="2016" name="Genome Announc.">
        <title>Draft Genome Sequences of Five Rapidly Growing Mycobacterium Species, M. thermoresistibile, M. fortuitum subsp. acetamidolyticum, M. canariasense, M. brisbanense, and M. novocastrense.</title>
        <authorList>
            <person name="Katahira K."/>
            <person name="Ogura Y."/>
            <person name="Gotoh Y."/>
            <person name="Hayashi T."/>
        </authorList>
    </citation>
    <scope>NUCLEOTIDE SEQUENCE [LARGE SCALE GENOMIC DNA]</scope>
    <source>
        <strain evidence="2 3">JCM6362</strain>
    </source>
</reference>
<accession>A0A100XEX9</accession>
<gene>
    <name evidence="2" type="ORF">RMCT_2103</name>
</gene>
<comment type="caution">
    <text evidence="2">The sequence shown here is derived from an EMBL/GenBank/DDBJ whole genome shotgun (WGS) entry which is preliminary data.</text>
</comment>
<organism evidence="2 3">
    <name type="scientific">Mycolicibacterium thermoresistibile</name>
    <name type="common">Mycobacterium thermoresistibile</name>
    <dbReference type="NCBI Taxonomy" id="1797"/>
    <lineage>
        <taxon>Bacteria</taxon>
        <taxon>Bacillati</taxon>
        <taxon>Actinomycetota</taxon>
        <taxon>Actinomycetes</taxon>
        <taxon>Mycobacteriales</taxon>
        <taxon>Mycobacteriaceae</taxon>
        <taxon>Mycolicibacterium</taxon>
    </lineage>
</organism>
<reference evidence="3" key="2">
    <citation type="submission" date="2016-02" db="EMBL/GenBank/DDBJ databases">
        <title>Draft genome sequence of five rapidly growing Mycobacterium species.</title>
        <authorList>
            <person name="Katahira K."/>
            <person name="Gotou Y."/>
            <person name="Iida K."/>
            <person name="Ogura Y."/>
            <person name="Hayashi T."/>
        </authorList>
    </citation>
    <scope>NUCLEOTIDE SEQUENCE [LARGE SCALE GENOMIC DNA]</scope>
    <source>
        <strain evidence="3">JCM6362</strain>
    </source>
</reference>
<sequence>MTPHRVMRELYEQLIAYSRAYADAIPTYVAVDNNLAVVANSISEAISSICAAIDFKSAAARAPLVPPLSPPDQVPPLGDLSQPQRYLTEPNPVCEDWASALAAYQSEIKPWTVTSPDIPAGQWSNEQKRLTDDVIPVMQDFAREVNSLGEESGNGTLRDVAQLSAQYRNAYVAALPTYVPADKYLLMASNYLVGVVNAACRAVAE</sequence>